<dbReference type="PANTHER" id="PTHR43642">
    <property type="entry name" value="HYBRID SIGNAL TRANSDUCTION HISTIDINE KINASE G"/>
    <property type="match status" value="1"/>
</dbReference>
<dbReference type="Proteomes" id="UP001224775">
    <property type="component" value="Unassembled WGS sequence"/>
</dbReference>
<sequence>MKWCRLNCLYCRTLPALSRPLANILHHKTKGNPLFVKQVMLELYKQRLLYPSLSRRRWRWRWVWEADKILDMKIPENVATFITNSFDRLPFEVVSALVILSCFGASADISLMEVLEREIAPLDEAVAHSVLGKRNGEFYFMHDKLQEAAYSKMKPEERCLHHNRYGLALGFVAARERDDRVLLTAVSQINHGDRTQSLMKSKL</sequence>
<dbReference type="EMBL" id="JATAAI010000004">
    <property type="protein sequence ID" value="KAK1746027.1"/>
    <property type="molecule type" value="Genomic_DNA"/>
</dbReference>
<proteinExistence type="predicted"/>
<accession>A0AAD8YH56</accession>
<name>A0AAD8YH56_9STRA</name>
<dbReference type="AlphaFoldDB" id="A0AAD8YH56"/>
<comment type="caution">
    <text evidence="1">The sequence shown here is derived from an EMBL/GenBank/DDBJ whole genome shotgun (WGS) entry which is preliminary data.</text>
</comment>
<keyword evidence="2" id="KW-1185">Reference proteome</keyword>
<organism evidence="1 2">
    <name type="scientific">Skeletonema marinoi</name>
    <dbReference type="NCBI Taxonomy" id="267567"/>
    <lineage>
        <taxon>Eukaryota</taxon>
        <taxon>Sar</taxon>
        <taxon>Stramenopiles</taxon>
        <taxon>Ochrophyta</taxon>
        <taxon>Bacillariophyta</taxon>
        <taxon>Coscinodiscophyceae</taxon>
        <taxon>Thalassiosirophycidae</taxon>
        <taxon>Thalassiosirales</taxon>
        <taxon>Skeletonemataceae</taxon>
        <taxon>Skeletonema</taxon>
        <taxon>Skeletonema marinoi-dohrnii complex</taxon>
    </lineage>
</organism>
<protein>
    <submittedName>
        <fullName evidence="1">ATPase</fullName>
    </submittedName>
</protein>
<dbReference type="InterPro" id="IPR053159">
    <property type="entry name" value="Hybrid_Histidine_Kinase"/>
</dbReference>
<gene>
    <name evidence="1" type="ORF">QTG54_002634</name>
</gene>
<dbReference type="PANTHER" id="PTHR43642:SF1">
    <property type="entry name" value="HYBRID SIGNAL TRANSDUCTION HISTIDINE KINASE G"/>
    <property type="match status" value="1"/>
</dbReference>
<reference evidence="1" key="1">
    <citation type="submission" date="2023-06" db="EMBL/GenBank/DDBJ databases">
        <title>Survivors Of The Sea: Transcriptome response of Skeletonema marinoi to long-term dormancy.</title>
        <authorList>
            <person name="Pinder M.I.M."/>
            <person name="Kourtchenko O."/>
            <person name="Robertson E.K."/>
            <person name="Larsson T."/>
            <person name="Maumus F."/>
            <person name="Osuna-Cruz C.M."/>
            <person name="Vancaester E."/>
            <person name="Stenow R."/>
            <person name="Vandepoele K."/>
            <person name="Ploug H."/>
            <person name="Bruchert V."/>
            <person name="Godhe A."/>
            <person name="Topel M."/>
        </authorList>
    </citation>
    <scope>NUCLEOTIDE SEQUENCE</scope>
    <source>
        <strain evidence="1">R05AC</strain>
    </source>
</reference>
<evidence type="ECO:0000313" key="2">
    <source>
        <dbReference type="Proteomes" id="UP001224775"/>
    </source>
</evidence>
<evidence type="ECO:0000313" key="1">
    <source>
        <dbReference type="EMBL" id="KAK1746027.1"/>
    </source>
</evidence>